<dbReference type="EMBL" id="JBHTKX010000001">
    <property type="protein sequence ID" value="MFD1129595.1"/>
    <property type="molecule type" value="Genomic_DNA"/>
</dbReference>
<feature type="domain" description="Tox-MPTase4" evidence="1">
    <location>
        <begin position="13"/>
        <end position="66"/>
    </location>
</feature>
<evidence type="ECO:0000259" key="1">
    <source>
        <dbReference type="Pfam" id="PF15640"/>
    </source>
</evidence>
<proteinExistence type="predicted"/>
<evidence type="ECO:0000313" key="3">
    <source>
        <dbReference type="Proteomes" id="UP001597169"/>
    </source>
</evidence>
<gene>
    <name evidence="2" type="ORF">ACFQ3J_15595</name>
</gene>
<comment type="caution">
    <text evidence="2">The sequence shown here is derived from an EMBL/GenBank/DDBJ whole genome shotgun (WGS) entry which is preliminary data.</text>
</comment>
<protein>
    <submittedName>
        <fullName evidence="2">Zincin-like metallopeptidase toxin domain-containing protein</fullName>
    </submittedName>
</protein>
<sequence length="72" mass="8457">MTGKVLSESYDYRKVNRYTNSNGEALATRKEIKEFKKKWNQLGVPVVVDKKRKILTGDFEAAFDYVEWTDIH</sequence>
<dbReference type="Pfam" id="PF15640">
    <property type="entry name" value="Tox-MPTase4"/>
    <property type="match status" value="1"/>
</dbReference>
<name>A0ABW3PV14_9BACL</name>
<keyword evidence="3" id="KW-1185">Reference proteome</keyword>
<dbReference type="InterPro" id="IPR028912">
    <property type="entry name" value="Tox-MPTase4_dom"/>
</dbReference>
<dbReference type="RefSeq" id="WP_251582554.1">
    <property type="nucleotide sequence ID" value="NZ_JBHTKX010000001.1"/>
</dbReference>
<accession>A0ABW3PV14</accession>
<reference evidence="3" key="1">
    <citation type="journal article" date="2019" name="Int. J. Syst. Evol. Microbiol.">
        <title>The Global Catalogue of Microorganisms (GCM) 10K type strain sequencing project: providing services to taxonomists for standard genome sequencing and annotation.</title>
        <authorList>
            <consortium name="The Broad Institute Genomics Platform"/>
            <consortium name="The Broad Institute Genome Sequencing Center for Infectious Disease"/>
            <person name="Wu L."/>
            <person name="Ma J."/>
        </authorList>
    </citation>
    <scope>NUCLEOTIDE SEQUENCE [LARGE SCALE GENOMIC DNA]</scope>
    <source>
        <strain evidence="3">CCUG 53519</strain>
    </source>
</reference>
<dbReference type="Proteomes" id="UP001597169">
    <property type="component" value="Unassembled WGS sequence"/>
</dbReference>
<organism evidence="2 3">
    <name type="scientific">Paenibacillus provencensis</name>
    <dbReference type="NCBI Taxonomy" id="441151"/>
    <lineage>
        <taxon>Bacteria</taxon>
        <taxon>Bacillati</taxon>
        <taxon>Bacillota</taxon>
        <taxon>Bacilli</taxon>
        <taxon>Bacillales</taxon>
        <taxon>Paenibacillaceae</taxon>
        <taxon>Paenibacillus</taxon>
    </lineage>
</organism>
<evidence type="ECO:0000313" key="2">
    <source>
        <dbReference type="EMBL" id="MFD1129595.1"/>
    </source>
</evidence>